<name>A0A1F5G038_9BACT</name>
<evidence type="ECO:0000313" key="1">
    <source>
        <dbReference type="EMBL" id="OGD85217.1"/>
    </source>
</evidence>
<evidence type="ECO:0000313" key="2">
    <source>
        <dbReference type="Proteomes" id="UP000176317"/>
    </source>
</evidence>
<dbReference type="Pfam" id="PF20330">
    <property type="entry name" value="DUF6625"/>
    <property type="match status" value="1"/>
</dbReference>
<dbReference type="InterPro" id="IPR046733">
    <property type="entry name" value="DUF6625"/>
</dbReference>
<comment type="caution">
    <text evidence="1">The sequence shown here is derived from an EMBL/GenBank/DDBJ whole genome shotgun (WGS) entry which is preliminary data.</text>
</comment>
<dbReference type="Proteomes" id="UP000176317">
    <property type="component" value="Unassembled WGS sequence"/>
</dbReference>
<protein>
    <submittedName>
        <fullName evidence="1">Uncharacterized protein</fullName>
    </submittedName>
</protein>
<accession>A0A1F5G038</accession>
<proteinExistence type="predicted"/>
<sequence length="332" mass="39400">MTSKIFEQYPKTTYHDINVKSLSKVCFINPYFGKLPVWMPLFLESCRRNPSFCWLLFGDQKKPQKLPKNVKWERLSMVGFNKLAKKQTNLPFSIKTPYKICDAKPMYGDIFAQYLNGFTFWGNYDLDIIYGNLESFGLRATIVNCDIYTPYDAPVGHFTLYRNVNYINKLYLKLENLHLAYQDAPSCLGYDYIPMLRLINNNKNLRFFNVNYKKELQKSRCEAGASIMPSGQLVGELFSAKERYLWKNGKTFQLNGKQRREFLYLHFFCWKNDDFWRRFNAKSKPISKFWLDLGGYTSNQKYLLPTNKLSRMFRFATRFVNLVIRAKKRLLF</sequence>
<organism evidence="1 2">
    <name type="scientific">Candidatus Curtissbacteria bacterium RBG_13_35_7</name>
    <dbReference type="NCBI Taxonomy" id="1797705"/>
    <lineage>
        <taxon>Bacteria</taxon>
        <taxon>Candidatus Curtissiibacteriota</taxon>
    </lineage>
</organism>
<dbReference type="AlphaFoldDB" id="A0A1F5G038"/>
<gene>
    <name evidence="1" type="ORF">A2164_01655</name>
</gene>
<reference evidence="1 2" key="1">
    <citation type="journal article" date="2016" name="Nat. Commun.">
        <title>Thousands of microbial genomes shed light on interconnected biogeochemical processes in an aquifer system.</title>
        <authorList>
            <person name="Anantharaman K."/>
            <person name="Brown C.T."/>
            <person name="Hug L.A."/>
            <person name="Sharon I."/>
            <person name="Castelle C.J."/>
            <person name="Probst A.J."/>
            <person name="Thomas B.C."/>
            <person name="Singh A."/>
            <person name="Wilkins M.J."/>
            <person name="Karaoz U."/>
            <person name="Brodie E.L."/>
            <person name="Williams K.H."/>
            <person name="Hubbard S.S."/>
            <person name="Banfield J.F."/>
        </authorList>
    </citation>
    <scope>NUCLEOTIDE SEQUENCE [LARGE SCALE GENOMIC DNA]</scope>
</reference>
<dbReference type="EMBL" id="MFAT01000074">
    <property type="protein sequence ID" value="OGD85217.1"/>
    <property type="molecule type" value="Genomic_DNA"/>
</dbReference>